<sequence>MSEETAPSMYSTLADDPSLGGACHTANLRARFPEITEAKRTLMLRFTLLFQQLPHSSFPSFSLFGCCWRQLYPSFSQRWQNNAKSVHSCQISCLSSHITAYCHFGKLSVFELVMASRFFTLENARKKHVDITEPNIIRQYNQYMGGVDWWNLFLHTLNMAVVAAWKLHMELHTATTDQLSHLEFRREITIHLLHARPLDDVQFAKETAEMNVFSAKKGYTEIVFCPITV</sequence>
<reference evidence="1 2" key="1">
    <citation type="submission" date="2015-01" db="EMBL/GenBank/DDBJ databases">
        <title>Evolution of Trichinella species and genotypes.</title>
        <authorList>
            <person name="Korhonen P.K."/>
            <person name="Edoardo P."/>
            <person name="Giuseppe L.R."/>
            <person name="Gasser R.B."/>
        </authorList>
    </citation>
    <scope>NUCLEOTIDE SEQUENCE [LARGE SCALE GENOMIC DNA]</scope>
    <source>
        <strain evidence="1">ISS1980</strain>
    </source>
</reference>
<dbReference type="AlphaFoldDB" id="A0A0V1N697"/>
<gene>
    <name evidence="1" type="ORF">T10_7970</name>
</gene>
<accession>A0A0V1N697</accession>
<protein>
    <recommendedName>
        <fullName evidence="3">PiggyBac transposable element-derived protein domain-containing protein</fullName>
    </recommendedName>
</protein>
<evidence type="ECO:0000313" key="1">
    <source>
        <dbReference type="EMBL" id="KRZ79515.1"/>
    </source>
</evidence>
<name>A0A0V1N697_9BILA</name>
<organism evidence="1 2">
    <name type="scientific">Trichinella papuae</name>
    <dbReference type="NCBI Taxonomy" id="268474"/>
    <lineage>
        <taxon>Eukaryota</taxon>
        <taxon>Metazoa</taxon>
        <taxon>Ecdysozoa</taxon>
        <taxon>Nematoda</taxon>
        <taxon>Enoplea</taxon>
        <taxon>Dorylaimia</taxon>
        <taxon>Trichinellida</taxon>
        <taxon>Trichinellidae</taxon>
        <taxon>Trichinella</taxon>
    </lineage>
</organism>
<dbReference type="EMBL" id="JYDO01000006">
    <property type="protein sequence ID" value="KRZ79515.1"/>
    <property type="molecule type" value="Genomic_DNA"/>
</dbReference>
<evidence type="ECO:0000313" key="2">
    <source>
        <dbReference type="Proteomes" id="UP000054843"/>
    </source>
</evidence>
<comment type="caution">
    <text evidence="1">The sequence shown here is derived from an EMBL/GenBank/DDBJ whole genome shotgun (WGS) entry which is preliminary data.</text>
</comment>
<keyword evidence="2" id="KW-1185">Reference proteome</keyword>
<evidence type="ECO:0008006" key="3">
    <source>
        <dbReference type="Google" id="ProtNLM"/>
    </source>
</evidence>
<proteinExistence type="predicted"/>
<dbReference type="Proteomes" id="UP000054843">
    <property type="component" value="Unassembled WGS sequence"/>
</dbReference>